<protein>
    <submittedName>
        <fullName evidence="1">Uncharacterized protein</fullName>
    </submittedName>
</protein>
<comment type="caution">
    <text evidence="1">The sequence shown here is derived from an EMBL/GenBank/DDBJ whole genome shotgun (WGS) entry which is preliminary data.</text>
</comment>
<keyword evidence="2" id="KW-1185">Reference proteome</keyword>
<evidence type="ECO:0000313" key="1">
    <source>
        <dbReference type="EMBL" id="PHT82903.1"/>
    </source>
</evidence>
<gene>
    <name evidence="1" type="ORF">T459_11346</name>
</gene>
<evidence type="ECO:0000313" key="2">
    <source>
        <dbReference type="Proteomes" id="UP000222542"/>
    </source>
</evidence>
<dbReference type="AlphaFoldDB" id="A0A2G2ZLR2"/>
<sequence length="83" mass="9640">MGELFTSRGNGHHRCQLANINWQLLTKELDVVASIIKMALDCCAESLARWTNMKDVVECYRRPRFKFLDVEHVVPNDLFIANF</sequence>
<dbReference type="Proteomes" id="UP000222542">
    <property type="component" value="Unassembled WGS sequence"/>
</dbReference>
<proteinExistence type="predicted"/>
<reference evidence="1 2" key="2">
    <citation type="journal article" date="2017" name="Genome Biol.">
        <title>New reference genome sequences of hot pepper reveal the massive evolution of plant disease-resistance genes by retroduplication.</title>
        <authorList>
            <person name="Kim S."/>
            <person name="Park J."/>
            <person name="Yeom S.I."/>
            <person name="Kim Y.M."/>
            <person name="Seo E."/>
            <person name="Kim K.T."/>
            <person name="Kim M.S."/>
            <person name="Lee J.M."/>
            <person name="Cheong K."/>
            <person name="Shin H.S."/>
            <person name="Kim S.B."/>
            <person name="Han K."/>
            <person name="Lee J."/>
            <person name="Park M."/>
            <person name="Lee H.A."/>
            <person name="Lee H.Y."/>
            <person name="Lee Y."/>
            <person name="Oh S."/>
            <person name="Lee J.H."/>
            <person name="Choi E."/>
            <person name="Choi E."/>
            <person name="Lee S.E."/>
            <person name="Jeon J."/>
            <person name="Kim H."/>
            <person name="Choi G."/>
            <person name="Song H."/>
            <person name="Lee J."/>
            <person name="Lee S.C."/>
            <person name="Kwon J.K."/>
            <person name="Lee H.Y."/>
            <person name="Koo N."/>
            <person name="Hong Y."/>
            <person name="Kim R.W."/>
            <person name="Kang W.H."/>
            <person name="Huh J.H."/>
            <person name="Kang B.C."/>
            <person name="Yang T.J."/>
            <person name="Lee Y.H."/>
            <person name="Bennetzen J.L."/>
            <person name="Choi D."/>
        </authorList>
    </citation>
    <scope>NUCLEOTIDE SEQUENCE [LARGE SCALE GENOMIC DNA]</scope>
    <source>
        <strain evidence="2">cv. CM334</strain>
    </source>
</reference>
<accession>A0A2G2ZLR2</accession>
<reference evidence="1 2" key="1">
    <citation type="journal article" date="2014" name="Nat. Genet.">
        <title>Genome sequence of the hot pepper provides insights into the evolution of pungency in Capsicum species.</title>
        <authorList>
            <person name="Kim S."/>
            <person name="Park M."/>
            <person name="Yeom S.I."/>
            <person name="Kim Y.M."/>
            <person name="Lee J.M."/>
            <person name="Lee H.A."/>
            <person name="Seo E."/>
            <person name="Choi J."/>
            <person name="Cheong K."/>
            <person name="Kim K.T."/>
            <person name="Jung K."/>
            <person name="Lee G.W."/>
            <person name="Oh S.K."/>
            <person name="Bae C."/>
            <person name="Kim S.B."/>
            <person name="Lee H.Y."/>
            <person name="Kim S.Y."/>
            <person name="Kim M.S."/>
            <person name="Kang B.C."/>
            <person name="Jo Y.D."/>
            <person name="Yang H.B."/>
            <person name="Jeong H.J."/>
            <person name="Kang W.H."/>
            <person name="Kwon J.K."/>
            <person name="Shin C."/>
            <person name="Lim J.Y."/>
            <person name="Park J.H."/>
            <person name="Huh J.H."/>
            <person name="Kim J.S."/>
            <person name="Kim B.D."/>
            <person name="Cohen O."/>
            <person name="Paran I."/>
            <person name="Suh M.C."/>
            <person name="Lee S.B."/>
            <person name="Kim Y.K."/>
            <person name="Shin Y."/>
            <person name="Noh S.J."/>
            <person name="Park J."/>
            <person name="Seo Y.S."/>
            <person name="Kwon S.Y."/>
            <person name="Kim H.A."/>
            <person name="Park J.M."/>
            <person name="Kim H.J."/>
            <person name="Choi S.B."/>
            <person name="Bosland P.W."/>
            <person name="Reeves G."/>
            <person name="Jo S.H."/>
            <person name="Lee B.W."/>
            <person name="Cho H.T."/>
            <person name="Choi H.S."/>
            <person name="Lee M.S."/>
            <person name="Yu Y."/>
            <person name="Do Choi Y."/>
            <person name="Park B.S."/>
            <person name="van Deynze A."/>
            <person name="Ashrafi H."/>
            <person name="Hill T."/>
            <person name="Kim W.T."/>
            <person name="Pai H.S."/>
            <person name="Ahn H.K."/>
            <person name="Yeam I."/>
            <person name="Giovannoni J.J."/>
            <person name="Rose J.K."/>
            <person name="Sorensen I."/>
            <person name="Lee S.J."/>
            <person name="Kim R.W."/>
            <person name="Choi I.Y."/>
            <person name="Choi B.S."/>
            <person name="Lim J.S."/>
            <person name="Lee Y.H."/>
            <person name="Choi D."/>
        </authorList>
    </citation>
    <scope>NUCLEOTIDE SEQUENCE [LARGE SCALE GENOMIC DNA]</scope>
    <source>
        <strain evidence="2">cv. CM334</strain>
    </source>
</reference>
<organism evidence="1 2">
    <name type="scientific">Capsicum annuum</name>
    <name type="common">Capsicum pepper</name>
    <dbReference type="NCBI Taxonomy" id="4072"/>
    <lineage>
        <taxon>Eukaryota</taxon>
        <taxon>Viridiplantae</taxon>
        <taxon>Streptophyta</taxon>
        <taxon>Embryophyta</taxon>
        <taxon>Tracheophyta</taxon>
        <taxon>Spermatophyta</taxon>
        <taxon>Magnoliopsida</taxon>
        <taxon>eudicotyledons</taxon>
        <taxon>Gunneridae</taxon>
        <taxon>Pentapetalae</taxon>
        <taxon>asterids</taxon>
        <taxon>lamiids</taxon>
        <taxon>Solanales</taxon>
        <taxon>Solanaceae</taxon>
        <taxon>Solanoideae</taxon>
        <taxon>Capsiceae</taxon>
        <taxon>Capsicum</taxon>
    </lineage>
</organism>
<name>A0A2G2ZLR2_CAPAN</name>
<dbReference type="Gramene" id="PHT82903">
    <property type="protein sequence ID" value="PHT82903"/>
    <property type="gene ID" value="T459_11346"/>
</dbReference>
<dbReference type="EMBL" id="AYRZ02000004">
    <property type="protein sequence ID" value="PHT82903.1"/>
    <property type="molecule type" value="Genomic_DNA"/>
</dbReference>